<dbReference type="PANTHER" id="PTHR45825">
    <property type="entry name" value="GRANULE-BOUND STARCH SYNTHASE 1, CHLOROPLASTIC/AMYLOPLASTIC"/>
    <property type="match status" value="1"/>
</dbReference>
<keyword evidence="5 8" id="KW-0328">Glycosyltransferase</keyword>
<dbReference type="EC" id="2.4.1.21" evidence="8"/>
<feature type="binding site" evidence="8">
    <location>
        <position position="15"/>
    </location>
    <ligand>
        <name>ADP-alpha-D-glucose</name>
        <dbReference type="ChEBI" id="CHEBI:57498"/>
    </ligand>
</feature>
<dbReference type="SUPFAM" id="SSF53756">
    <property type="entry name" value="UDP-Glycosyltransferase/glycogen phosphorylase"/>
    <property type="match status" value="1"/>
</dbReference>
<dbReference type="PANTHER" id="PTHR45825:SF11">
    <property type="entry name" value="ALPHA AMYLASE DOMAIN-CONTAINING PROTEIN"/>
    <property type="match status" value="1"/>
</dbReference>
<dbReference type="InterPro" id="IPR001296">
    <property type="entry name" value="Glyco_trans_1"/>
</dbReference>
<keyword evidence="7 8" id="KW-0320">Glycogen biosynthesis</keyword>
<dbReference type="NCBIfam" id="TIGR02095">
    <property type="entry name" value="glgA"/>
    <property type="match status" value="1"/>
</dbReference>
<dbReference type="AlphaFoldDB" id="A0A7C4LMR6"/>
<organism evidence="11">
    <name type="scientific">Schlesneria paludicola</name>
    <dbReference type="NCBI Taxonomy" id="360056"/>
    <lineage>
        <taxon>Bacteria</taxon>
        <taxon>Pseudomonadati</taxon>
        <taxon>Planctomycetota</taxon>
        <taxon>Planctomycetia</taxon>
        <taxon>Planctomycetales</taxon>
        <taxon>Planctomycetaceae</taxon>
        <taxon>Schlesneria</taxon>
    </lineage>
</organism>
<comment type="function">
    <text evidence="2 8">Synthesizes alpha-1,4-glucan chains using ADP-glucose.</text>
</comment>
<gene>
    <name evidence="8 11" type="primary">glgA</name>
    <name evidence="11" type="ORF">ENS64_10300</name>
</gene>
<accession>A0A7C4LMR6</accession>
<evidence type="ECO:0000256" key="7">
    <source>
        <dbReference type="ARBA" id="ARBA00023056"/>
    </source>
</evidence>
<dbReference type="HAMAP" id="MF_00484">
    <property type="entry name" value="Glycogen_synth"/>
    <property type="match status" value="1"/>
</dbReference>
<evidence type="ECO:0000256" key="1">
    <source>
        <dbReference type="ARBA" id="ARBA00001478"/>
    </source>
</evidence>
<dbReference type="Pfam" id="PF08323">
    <property type="entry name" value="Glyco_transf_5"/>
    <property type="match status" value="1"/>
</dbReference>
<protein>
    <recommendedName>
        <fullName evidence="8">Glycogen synthase</fullName>
        <ecNumber evidence="8">2.4.1.21</ecNumber>
    </recommendedName>
    <alternativeName>
        <fullName evidence="8">Starch [bacterial glycogen] synthase</fullName>
    </alternativeName>
</protein>
<comment type="catalytic activity">
    <reaction evidence="1 8">
        <text>[(1-&gt;4)-alpha-D-glucosyl](n) + ADP-alpha-D-glucose = [(1-&gt;4)-alpha-D-glucosyl](n+1) + ADP + H(+)</text>
        <dbReference type="Rhea" id="RHEA:18189"/>
        <dbReference type="Rhea" id="RHEA-COMP:9584"/>
        <dbReference type="Rhea" id="RHEA-COMP:9587"/>
        <dbReference type="ChEBI" id="CHEBI:15378"/>
        <dbReference type="ChEBI" id="CHEBI:15444"/>
        <dbReference type="ChEBI" id="CHEBI:57498"/>
        <dbReference type="ChEBI" id="CHEBI:456216"/>
        <dbReference type="EC" id="2.4.1.21"/>
    </reaction>
</comment>
<sequence length="502" mass="56296">MRIVVASSEVMPFSKTGGLADVAASLPKALAQLGHDVSVITPFYPQEFARRAPRDVELEATGCSVEVPIADRRVTGRILRSRIPGSSASVYLVEQPDYYDRPGLYQERDRDYRDNAERFIFFSRAVLETARVLQLQPDILHANDWQTGLVPALLRIEASQLPEFARTASVYTIHNLAFQGQFWHWDMLLTGLDWKYFNWRQMEFFGNLNLMKTGVVFADAITTVSPTYAREIQTPEFGCGLNGVLTSRRDDLTGILNGVDMEIWNPATDPFLPERYRSSTVAQGKPVCKAHLQQRLGLPVRLDVPLYAMISRLTSQKGVDLVCACAEDFSRLDVQAVFLGSGEPGFEQQLRALAVAVPQKISVTIGYDEVLSHQIEAGADVFLMPSRYEPCGLNQMYSLIYGTVPIVRAVGGLADSVVDATEKTLSNGTANGFSFHEYSSAALFRQICRAYGLYHDQQTWRQLMRTGMERDWSWHRSAAEYVNVYQRAQLKRLHAMEAGRAG</sequence>
<dbReference type="GO" id="GO:0004373">
    <property type="term" value="F:alpha-1,4-glucan glucosyltransferase (UDP-glucose donor) activity"/>
    <property type="evidence" value="ECO:0007669"/>
    <property type="project" value="InterPro"/>
</dbReference>
<dbReference type="UniPathway" id="UPA00164"/>
<feature type="domain" description="Starch synthase catalytic" evidence="10">
    <location>
        <begin position="2"/>
        <end position="246"/>
    </location>
</feature>
<reference evidence="11" key="1">
    <citation type="journal article" date="2020" name="mSystems">
        <title>Genome- and Community-Level Interaction Insights into Carbon Utilization and Element Cycling Functions of Hydrothermarchaeota in Hydrothermal Sediment.</title>
        <authorList>
            <person name="Zhou Z."/>
            <person name="Liu Y."/>
            <person name="Xu W."/>
            <person name="Pan J."/>
            <person name="Luo Z.H."/>
            <person name="Li M."/>
        </authorList>
    </citation>
    <scope>NUCLEOTIDE SEQUENCE [LARGE SCALE GENOMIC DNA]</scope>
    <source>
        <strain evidence="11">SpSt-508</strain>
    </source>
</reference>
<evidence type="ECO:0000256" key="5">
    <source>
        <dbReference type="ARBA" id="ARBA00022676"/>
    </source>
</evidence>
<proteinExistence type="inferred from homology"/>
<dbReference type="InterPro" id="IPR013534">
    <property type="entry name" value="Starch_synth_cat_dom"/>
</dbReference>
<evidence type="ECO:0000256" key="4">
    <source>
        <dbReference type="ARBA" id="ARBA00010281"/>
    </source>
</evidence>
<dbReference type="NCBIfam" id="NF001899">
    <property type="entry name" value="PRK00654.1-2"/>
    <property type="match status" value="1"/>
</dbReference>
<evidence type="ECO:0000259" key="9">
    <source>
        <dbReference type="Pfam" id="PF00534"/>
    </source>
</evidence>
<dbReference type="Gene3D" id="3.40.50.2000">
    <property type="entry name" value="Glycogen Phosphorylase B"/>
    <property type="match status" value="2"/>
</dbReference>
<comment type="pathway">
    <text evidence="3 8">Glycan biosynthesis; glycogen biosynthesis.</text>
</comment>
<dbReference type="Pfam" id="PF00534">
    <property type="entry name" value="Glycos_transf_1"/>
    <property type="match status" value="1"/>
</dbReference>
<dbReference type="GO" id="GO:0009011">
    <property type="term" value="F:alpha-1,4-glucan glucosyltransferase (ADP-glucose donor) activity"/>
    <property type="evidence" value="ECO:0007669"/>
    <property type="project" value="UniProtKB-UniRule"/>
</dbReference>
<dbReference type="InterPro" id="IPR011835">
    <property type="entry name" value="GS/SS"/>
</dbReference>
<name>A0A7C4LMR6_9PLAN</name>
<evidence type="ECO:0000259" key="10">
    <source>
        <dbReference type="Pfam" id="PF08323"/>
    </source>
</evidence>
<evidence type="ECO:0000313" key="11">
    <source>
        <dbReference type="EMBL" id="HGT39638.1"/>
    </source>
</evidence>
<evidence type="ECO:0000256" key="3">
    <source>
        <dbReference type="ARBA" id="ARBA00004964"/>
    </source>
</evidence>
<dbReference type="GO" id="GO:0005829">
    <property type="term" value="C:cytosol"/>
    <property type="evidence" value="ECO:0007669"/>
    <property type="project" value="TreeGrafter"/>
</dbReference>
<dbReference type="GO" id="GO:0005978">
    <property type="term" value="P:glycogen biosynthetic process"/>
    <property type="evidence" value="ECO:0007669"/>
    <property type="project" value="UniProtKB-UniRule"/>
</dbReference>
<evidence type="ECO:0000256" key="8">
    <source>
        <dbReference type="HAMAP-Rule" id="MF_00484"/>
    </source>
</evidence>
<comment type="caution">
    <text evidence="11">The sequence shown here is derived from an EMBL/GenBank/DDBJ whole genome shotgun (WGS) entry which is preliminary data.</text>
</comment>
<evidence type="ECO:0000256" key="6">
    <source>
        <dbReference type="ARBA" id="ARBA00022679"/>
    </source>
</evidence>
<dbReference type="EMBL" id="DSVQ01000012">
    <property type="protein sequence ID" value="HGT39638.1"/>
    <property type="molecule type" value="Genomic_DNA"/>
</dbReference>
<evidence type="ECO:0000256" key="2">
    <source>
        <dbReference type="ARBA" id="ARBA00002764"/>
    </source>
</evidence>
<keyword evidence="6 8" id="KW-0808">Transferase</keyword>
<comment type="similarity">
    <text evidence="4 8">Belongs to the glycosyltransferase 1 family. Bacterial/plant glycogen synthase subfamily.</text>
</comment>
<feature type="domain" description="Glycosyl transferase family 1" evidence="9">
    <location>
        <begin position="303"/>
        <end position="448"/>
    </location>
</feature>
<dbReference type="CDD" id="cd03791">
    <property type="entry name" value="GT5_Glycogen_synthase_DULL1-like"/>
    <property type="match status" value="1"/>
</dbReference>